<comment type="cofactor">
    <cofactor evidence="1 5">
        <name>pyridoxal 5'-phosphate</name>
        <dbReference type="ChEBI" id="CHEBI:597326"/>
    </cofactor>
</comment>
<reference evidence="6 7" key="1">
    <citation type="submission" date="2024-02" db="EMBL/GenBank/DDBJ databases">
        <title>Bacterial strain from lacustrine sediment.</title>
        <authorList>
            <person name="Petit C."/>
            <person name="Fadhlaoui K."/>
        </authorList>
    </citation>
    <scope>NUCLEOTIDE SEQUENCE [LARGE SCALE GENOMIC DNA]</scope>
    <source>
        <strain evidence="6 7">IPX-CK</strain>
    </source>
</reference>
<dbReference type="InterPro" id="IPR015424">
    <property type="entry name" value="PyrdxlP-dep_Trfase"/>
</dbReference>
<keyword evidence="7" id="KW-1185">Reference proteome</keyword>
<evidence type="ECO:0000256" key="5">
    <source>
        <dbReference type="RuleBase" id="RU362118"/>
    </source>
</evidence>
<dbReference type="PIRSF" id="PIRSF001434">
    <property type="entry name" value="CGS"/>
    <property type="match status" value="1"/>
</dbReference>
<keyword evidence="4 5" id="KW-0663">Pyridoxal phosphate</keyword>
<evidence type="ECO:0000256" key="4">
    <source>
        <dbReference type="ARBA" id="ARBA00022898"/>
    </source>
</evidence>
<accession>A0ABZ3EUD6</accession>
<dbReference type="EMBL" id="CP146256">
    <property type="protein sequence ID" value="XAH72914.1"/>
    <property type="molecule type" value="Genomic_DNA"/>
</dbReference>
<gene>
    <name evidence="6" type="ORF">V6984_15570</name>
</gene>
<evidence type="ECO:0000256" key="3">
    <source>
        <dbReference type="ARBA" id="ARBA00022679"/>
    </source>
</evidence>
<dbReference type="InterPro" id="IPR015422">
    <property type="entry name" value="PyrdxlP-dep_Trfase_small"/>
</dbReference>
<dbReference type="RefSeq" id="WP_342756527.1">
    <property type="nucleotide sequence ID" value="NZ_CP146256.1"/>
</dbReference>
<dbReference type="InterPro" id="IPR000277">
    <property type="entry name" value="Cys/Met-Metab_PyrdxlP-dep_enz"/>
</dbReference>
<sequence length="442" mass="48628">MSFEFDTLKVQAGYEASQHNNAVSVPIYQTAAFTLGDSYRADRLFSFSEEDPIYTRLSNPTVDVLEKRIAALHGAAGAIALASGMAAVSYTLLNVAGKGGHILTTARLYGGTVDSFGHLLPDLGIQIDIVENPDDTEEFRKKLTPDTKAIFIESLTNPFATIPDFEVIAQIAHSHKIPLIVDNTLATPYLFNPFTYGADIVVYSATKAFSGHGNVIAGVVVESGKFNYDNGNFPHFEKPLWFLRDGQGKERSILQVFPDIPFTGRLRAVHLNYLGAALSPFDAYLVLLGLETISERVDKQVSNTRAVLQYLEKTEYVSWVRYPYAEGNPYKILADRYFPKGAGSVLSFGFRGTDEQKRKFLASTKIFGYQANIGDARSLIINPAETTHVELTQEQRELVGLGSETIRLSLGLESAADLIADLEQAFIVAFELGTAVEDEENE</sequence>
<dbReference type="InterPro" id="IPR015421">
    <property type="entry name" value="PyrdxlP-dep_Trfase_major"/>
</dbReference>
<dbReference type="Pfam" id="PF01053">
    <property type="entry name" value="Cys_Met_Meta_PP"/>
    <property type="match status" value="1"/>
</dbReference>
<dbReference type="CDD" id="cd00614">
    <property type="entry name" value="CGS_like"/>
    <property type="match status" value="1"/>
</dbReference>
<dbReference type="Gene3D" id="3.40.640.10">
    <property type="entry name" value="Type I PLP-dependent aspartate aminotransferase-like (Major domain)"/>
    <property type="match status" value="1"/>
</dbReference>
<dbReference type="PANTHER" id="PTHR43797:SF2">
    <property type="entry name" value="HOMOCYSTEINE_CYSTEINE SYNTHASE"/>
    <property type="match status" value="1"/>
</dbReference>
<organism evidence="6 7">
    <name type="scientific">Kineothrix sedimenti</name>
    <dbReference type="NCBI Taxonomy" id="3123317"/>
    <lineage>
        <taxon>Bacteria</taxon>
        <taxon>Bacillati</taxon>
        <taxon>Bacillota</taxon>
        <taxon>Clostridia</taxon>
        <taxon>Lachnospirales</taxon>
        <taxon>Lachnospiraceae</taxon>
        <taxon>Kineothrix</taxon>
    </lineage>
</organism>
<dbReference type="GO" id="GO:0008483">
    <property type="term" value="F:transaminase activity"/>
    <property type="evidence" value="ECO:0007669"/>
    <property type="project" value="UniProtKB-KW"/>
</dbReference>
<dbReference type="Proteomes" id="UP001451571">
    <property type="component" value="Chromosome"/>
</dbReference>
<protein>
    <submittedName>
        <fullName evidence="6">Aminotransferase class V-fold PLP-dependent enzyme</fullName>
    </submittedName>
</protein>
<evidence type="ECO:0000256" key="1">
    <source>
        <dbReference type="ARBA" id="ARBA00001933"/>
    </source>
</evidence>
<dbReference type="InterPro" id="IPR006235">
    <property type="entry name" value="OAc-hSer/O-AcSer_sulfhydrylase"/>
</dbReference>
<proteinExistence type="inferred from homology"/>
<dbReference type="SUPFAM" id="SSF53383">
    <property type="entry name" value="PLP-dependent transferases"/>
    <property type="match status" value="1"/>
</dbReference>
<evidence type="ECO:0000313" key="6">
    <source>
        <dbReference type="EMBL" id="XAH72914.1"/>
    </source>
</evidence>
<evidence type="ECO:0000256" key="2">
    <source>
        <dbReference type="ARBA" id="ARBA00009077"/>
    </source>
</evidence>
<dbReference type="PANTHER" id="PTHR43797">
    <property type="entry name" value="HOMOCYSTEINE/CYSTEINE SYNTHASE"/>
    <property type="match status" value="1"/>
</dbReference>
<dbReference type="Gene3D" id="3.90.1150.10">
    <property type="entry name" value="Aspartate Aminotransferase, domain 1"/>
    <property type="match status" value="1"/>
</dbReference>
<name>A0ABZ3EUD6_9FIRM</name>
<evidence type="ECO:0000313" key="7">
    <source>
        <dbReference type="Proteomes" id="UP001451571"/>
    </source>
</evidence>
<keyword evidence="3" id="KW-0808">Transferase</keyword>
<keyword evidence="6" id="KW-0032">Aminotransferase</keyword>
<comment type="similarity">
    <text evidence="2 5">Belongs to the trans-sulfuration enzymes family.</text>
</comment>